<feature type="signal peptide" evidence="1">
    <location>
        <begin position="1"/>
        <end position="20"/>
    </location>
</feature>
<protein>
    <submittedName>
        <fullName evidence="2">ABC transporter, solute-binding protein</fullName>
    </submittedName>
</protein>
<accession>A0A975GU90</accession>
<reference evidence="2" key="1">
    <citation type="journal article" date="2021" name="Microb. Physiol.">
        <title>Proteogenomic Insights into the Physiology of Marine, Sulfate-Reducing, Filamentous Desulfonema limicola and Desulfonema magnum.</title>
        <authorList>
            <person name="Schnaars V."/>
            <person name="Wohlbrand L."/>
            <person name="Scheve S."/>
            <person name="Hinrichs C."/>
            <person name="Reinhardt R."/>
            <person name="Rabus R."/>
        </authorList>
    </citation>
    <scope>NUCLEOTIDE SEQUENCE</scope>
    <source>
        <strain evidence="2">4be13</strain>
    </source>
</reference>
<dbReference type="InterPro" id="IPR007487">
    <property type="entry name" value="ABC_transpt-TYRBP-like"/>
</dbReference>
<dbReference type="EMBL" id="CP061800">
    <property type="protein sequence ID" value="QTA93915.1"/>
    <property type="molecule type" value="Genomic_DNA"/>
</dbReference>
<dbReference type="PANTHER" id="PTHR35271">
    <property type="entry name" value="ABC TRANSPORTER, SUBSTRATE-BINDING LIPOPROTEIN-RELATED"/>
    <property type="match status" value="1"/>
</dbReference>
<dbReference type="KEGG" id="dmm:dnm_100230"/>
<dbReference type="RefSeq" id="WP_207680628.1">
    <property type="nucleotide sequence ID" value="NZ_CP061800.1"/>
</dbReference>
<gene>
    <name evidence="2" type="ORF">dnm_100230</name>
</gene>
<keyword evidence="3" id="KW-1185">Reference proteome</keyword>
<organism evidence="2 3">
    <name type="scientific">Desulfonema magnum</name>
    <dbReference type="NCBI Taxonomy" id="45655"/>
    <lineage>
        <taxon>Bacteria</taxon>
        <taxon>Pseudomonadati</taxon>
        <taxon>Thermodesulfobacteriota</taxon>
        <taxon>Desulfobacteria</taxon>
        <taxon>Desulfobacterales</taxon>
        <taxon>Desulfococcaceae</taxon>
        <taxon>Desulfonema</taxon>
    </lineage>
</organism>
<dbReference type="PANTHER" id="PTHR35271:SF1">
    <property type="entry name" value="ABC TRANSPORTER, SUBSTRATE-BINDING LIPOPROTEIN"/>
    <property type="match status" value="1"/>
</dbReference>
<name>A0A975GU90_9BACT</name>
<proteinExistence type="predicted"/>
<feature type="chain" id="PRO_5036757119" evidence="1">
    <location>
        <begin position="21"/>
        <end position="386"/>
    </location>
</feature>
<evidence type="ECO:0000313" key="2">
    <source>
        <dbReference type="EMBL" id="QTA93915.1"/>
    </source>
</evidence>
<dbReference type="Pfam" id="PF04392">
    <property type="entry name" value="ABC_sub_bind"/>
    <property type="match status" value="1"/>
</dbReference>
<dbReference type="Proteomes" id="UP000663722">
    <property type="component" value="Chromosome"/>
</dbReference>
<dbReference type="AlphaFoldDB" id="A0A975GU90"/>
<evidence type="ECO:0000313" key="3">
    <source>
        <dbReference type="Proteomes" id="UP000663722"/>
    </source>
</evidence>
<sequence length="386" mass="43541">MKTIGKIVIFLFVCFFLTQAALFAADKGNFSTAPKTDNGKKWRIGYYEGGEYITYQKNFTATIKALMNLGWIEAAKLPPQKGEQTEELWNWLSSKSKSKYLQFVKDAHYTAKWDENIKKKTAAEIIDRLNQKKDIDLMMSYSTWAGQDLANNKHHTPTMVMVTSNPLSAGIIKSVEDSGYDHIHARVDPFRTEREVRTFHDIIGFKKLGVPYEDSLTGRSYASIDKVEKVAKERGFEIVHCHTLSDGVTQKVAGESMRKCFLELGKKADAIYITSQGGIYSKNIPKLVEIANSHRIPTYSDMGSSHVKLGFLLSVSMADYKYVGQFYAETFAKILNGAKPRELNQIFEDPPRIAINLKTAEIIGYDPPIGVLEMADEIYESIAKPE</sequence>
<keyword evidence="1" id="KW-0732">Signal</keyword>
<evidence type="ECO:0000256" key="1">
    <source>
        <dbReference type="SAM" id="SignalP"/>
    </source>
</evidence>
<dbReference type="Gene3D" id="3.40.50.2300">
    <property type="match status" value="2"/>
</dbReference>